<dbReference type="GO" id="GO:0050112">
    <property type="term" value="F:inositol 2-dehydrogenase (NAD+) activity"/>
    <property type="evidence" value="ECO:0007669"/>
    <property type="project" value="UniProtKB-EC"/>
</dbReference>
<comment type="similarity">
    <text evidence="1">Belongs to the Gfo/Idh/MocA family.</text>
</comment>
<dbReference type="PANTHER" id="PTHR42840">
    <property type="entry name" value="NAD(P)-BINDING ROSSMANN-FOLD SUPERFAMILY PROTEIN-RELATED"/>
    <property type="match status" value="1"/>
</dbReference>
<dbReference type="PANTHER" id="PTHR42840:SF3">
    <property type="entry name" value="BINDING ROSSMANN FOLD OXIDOREDUCTASE, PUTATIVE (AFU_ORTHOLOGUE AFUA_2G10240)-RELATED"/>
    <property type="match status" value="1"/>
</dbReference>
<dbReference type="Gene3D" id="3.30.360.10">
    <property type="entry name" value="Dihydrodipicolinate Reductase, domain 2"/>
    <property type="match status" value="1"/>
</dbReference>
<dbReference type="NCBIfam" id="TIGR04380">
    <property type="entry name" value="myo_inos_iolG"/>
    <property type="match status" value="1"/>
</dbReference>
<organism evidence="5 6">
    <name type="scientific">Balneatrix alpica</name>
    <dbReference type="NCBI Taxonomy" id="75684"/>
    <lineage>
        <taxon>Bacteria</taxon>
        <taxon>Pseudomonadati</taxon>
        <taxon>Pseudomonadota</taxon>
        <taxon>Gammaproteobacteria</taxon>
        <taxon>Oceanospirillales</taxon>
        <taxon>Balneatrichaceae</taxon>
        <taxon>Balneatrix</taxon>
    </lineage>
</organism>
<sequence>MLEFCLFGAGRIGAIHAANVAAHPQARIRYVVDVNQQAAATLASQLGARTASVEQALADPAVNAVIIASSTNTHAELMIAAAQAGKAIFCEKPIDLDIAQARACAEVVEAAGVPCSLGFNRRYDPSFRSLHNRIQQGQIGHLEQVIITSRDPSPPPVSYIQVSGGLFRDMMIHDLDMARWLLGEEPVEVYASASCLVDPAIAQAGDVDSAMVILKTTSGRLCHINNSRRACYGYDQRLEAFGSQGMLQAGNHHPSSVRFSGEAGVVGDKPLHFFLERYADAYRIELQDFVDAVVEGKTPYTGIQDGVRALELADACLASYQSGQRVRLS</sequence>
<dbReference type="Pfam" id="PF22725">
    <property type="entry name" value="GFO_IDH_MocA_C3"/>
    <property type="match status" value="1"/>
</dbReference>
<dbReference type="InterPro" id="IPR036291">
    <property type="entry name" value="NAD(P)-bd_dom_sf"/>
</dbReference>
<dbReference type="SUPFAM" id="SSF55347">
    <property type="entry name" value="Glyceraldehyde-3-phosphate dehydrogenase-like, C-terminal domain"/>
    <property type="match status" value="1"/>
</dbReference>
<accession>A0ABV5ZBV7</accession>
<feature type="domain" description="GFO/IDH/MocA-like oxidoreductase" evidence="4">
    <location>
        <begin position="127"/>
        <end position="247"/>
    </location>
</feature>
<protein>
    <submittedName>
        <fullName evidence="5">Inositol 2-dehydrogenase</fullName>
        <ecNumber evidence="5">1.1.1.18</ecNumber>
    </submittedName>
</protein>
<evidence type="ECO:0000313" key="6">
    <source>
        <dbReference type="Proteomes" id="UP001589628"/>
    </source>
</evidence>
<dbReference type="Gene3D" id="3.40.50.720">
    <property type="entry name" value="NAD(P)-binding Rossmann-like Domain"/>
    <property type="match status" value="1"/>
</dbReference>
<keyword evidence="6" id="KW-1185">Reference proteome</keyword>
<gene>
    <name evidence="5" type="primary">iolG</name>
    <name evidence="5" type="ORF">ACFFLH_10090</name>
</gene>
<dbReference type="EC" id="1.1.1.18" evidence="5"/>
<evidence type="ECO:0000256" key="2">
    <source>
        <dbReference type="ARBA" id="ARBA00023002"/>
    </source>
</evidence>
<dbReference type="Proteomes" id="UP001589628">
    <property type="component" value="Unassembled WGS sequence"/>
</dbReference>
<evidence type="ECO:0000259" key="4">
    <source>
        <dbReference type="Pfam" id="PF22725"/>
    </source>
</evidence>
<feature type="domain" description="Gfo/Idh/MocA-like oxidoreductase N-terminal" evidence="3">
    <location>
        <begin position="4"/>
        <end position="119"/>
    </location>
</feature>
<dbReference type="InterPro" id="IPR000683">
    <property type="entry name" value="Gfo/Idh/MocA-like_OxRdtase_N"/>
</dbReference>
<comment type="caution">
    <text evidence="5">The sequence shown here is derived from an EMBL/GenBank/DDBJ whole genome shotgun (WGS) entry which is preliminary data.</text>
</comment>
<dbReference type="InterPro" id="IPR055170">
    <property type="entry name" value="GFO_IDH_MocA-like_dom"/>
</dbReference>
<name>A0ABV5ZBV7_9GAMM</name>
<dbReference type="RefSeq" id="WP_027312389.1">
    <property type="nucleotide sequence ID" value="NZ_JBHLZN010000003.1"/>
</dbReference>
<dbReference type="SUPFAM" id="SSF51735">
    <property type="entry name" value="NAD(P)-binding Rossmann-fold domains"/>
    <property type="match status" value="1"/>
</dbReference>
<dbReference type="EMBL" id="JBHLZN010000003">
    <property type="protein sequence ID" value="MFB9886762.1"/>
    <property type="molecule type" value="Genomic_DNA"/>
</dbReference>
<proteinExistence type="inferred from homology"/>
<evidence type="ECO:0000259" key="3">
    <source>
        <dbReference type="Pfam" id="PF01408"/>
    </source>
</evidence>
<keyword evidence="2 5" id="KW-0560">Oxidoreductase</keyword>
<dbReference type="InterPro" id="IPR030827">
    <property type="entry name" value="Myo_inos_IolG"/>
</dbReference>
<reference evidence="5 6" key="1">
    <citation type="submission" date="2024-09" db="EMBL/GenBank/DDBJ databases">
        <authorList>
            <person name="Sun Q."/>
            <person name="Mori K."/>
        </authorList>
    </citation>
    <scope>NUCLEOTIDE SEQUENCE [LARGE SCALE GENOMIC DNA]</scope>
    <source>
        <strain evidence="5 6">ATCC 51285</strain>
    </source>
</reference>
<evidence type="ECO:0000313" key="5">
    <source>
        <dbReference type="EMBL" id="MFB9886762.1"/>
    </source>
</evidence>
<dbReference type="Pfam" id="PF01408">
    <property type="entry name" value="GFO_IDH_MocA"/>
    <property type="match status" value="1"/>
</dbReference>
<evidence type="ECO:0000256" key="1">
    <source>
        <dbReference type="ARBA" id="ARBA00010928"/>
    </source>
</evidence>